<dbReference type="InterPro" id="IPR018306">
    <property type="entry name" value="Phage_T5_Orf172_DNA-bd"/>
</dbReference>
<evidence type="ECO:0000256" key="1">
    <source>
        <dbReference type="SAM" id="Coils"/>
    </source>
</evidence>
<keyword evidence="1" id="KW-0175">Coiled coil</keyword>
<feature type="domain" description="Bro-N" evidence="2">
    <location>
        <begin position="10"/>
        <end position="116"/>
    </location>
</feature>
<dbReference type="InterPro" id="IPR003497">
    <property type="entry name" value="BRO_N_domain"/>
</dbReference>
<dbReference type="EMBL" id="MN740724">
    <property type="protein sequence ID" value="QHS80874.1"/>
    <property type="molecule type" value="Genomic_DNA"/>
</dbReference>
<sequence length="554" mass="65310">MIEEIKQDNNCIVKAFENNPISILQEDNDNKRVYYFKATDIGKALDLKNIHVSIQIYDEDEKVLRKAYDHKGNEQDTTFLTSQGVYRLLYNSKKEIAKKFRKWAGAILDDLIFNQGKSLKEEIENSKKLLQEKNDEIQIKDKQLEKNGELQKHNILLKEYGNSKYYIVYLIKVKTISDKKWVLKIGESRMGITNRYKEHKSKYSECIILDIFLVKRCKEFERFLHQKLNGYRYKELSGHENENELFLVGEELSYSYIIKLIQDNIRNYNDDLLEVQSLNLEVERLKIENQQLKLKNTNSSITDIENLRNEIVNLKEFIKDQFKNIDVKLNLKQTNNFGEDYHANGPKVQQINSDTFDLIKVYRNATEVINTLKIPRSSLTKAINENTIYKNYRWSFVETDQDENVVKIKPTRVLKKLQNNGYIAKLNKEKDTILNVYLDRRTACALNNYNSIAYLDSYVKTGKPVGDFYYILYENCDKNLQRSFLAKIGKRDFLLYKNGVGQFDKDNNLLHEFTSKYNCKTECGIGDKSLSKALITNNMYNGYYYKYLEERLVL</sequence>
<protein>
    <recommendedName>
        <fullName evidence="2">Bro-N domain-containing protein</fullName>
    </recommendedName>
</protein>
<dbReference type="InterPro" id="IPR003647">
    <property type="entry name" value="Intron_nuc_1_rpt"/>
</dbReference>
<evidence type="ECO:0000313" key="3">
    <source>
        <dbReference type="EMBL" id="QHS80874.1"/>
    </source>
</evidence>
<dbReference type="SMART" id="SM00497">
    <property type="entry name" value="IENR1"/>
    <property type="match status" value="2"/>
</dbReference>
<dbReference type="Pfam" id="PF02498">
    <property type="entry name" value="Bro-N"/>
    <property type="match status" value="1"/>
</dbReference>
<accession>A0A6C0AM46</accession>
<name>A0A6C0AM46_9ZZZZ</name>
<dbReference type="PROSITE" id="PS51750">
    <property type="entry name" value="BRO_N"/>
    <property type="match status" value="1"/>
</dbReference>
<evidence type="ECO:0000259" key="2">
    <source>
        <dbReference type="PROSITE" id="PS51750"/>
    </source>
</evidence>
<reference evidence="3" key="1">
    <citation type="journal article" date="2020" name="Nature">
        <title>Giant virus diversity and host interactions through global metagenomics.</title>
        <authorList>
            <person name="Schulz F."/>
            <person name="Roux S."/>
            <person name="Paez-Espino D."/>
            <person name="Jungbluth S."/>
            <person name="Walsh D.A."/>
            <person name="Denef V.J."/>
            <person name="McMahon K.D."/>
            <person name="Konstantinidis K.T."/>
            <person name="Eloe-Fadrosh E.A."/>
            <person name="Kyrpides N.C."/>
            <person name="Woyke T."/>
        </authorList>
    </citation>
    <scope>NUCLEOTIDE SEQUENCE</scope>
    <source>
        <strain evidence="3">GVMAG-S-1091796-13</strain>
    </source>
</reference>
<organism evidence="3">
    <name type="scientific">viral metagenome</name>
    <dbReference type="NCBI Taxonomy" id="1070528"/>
    <lineage>
        <taxon>unclassified sequences</taxon>
        <taxon>metagenomes</taxon>
        <taxon>organismal metagenomes</taxon>
    </lineage>
</organism>
<dbReference type="Pfam" id="PF10544">
    <property type="entry name" value="T5orf172"/>
    <property type="match status" value="1"/>
</dbReference>
<proteinExistence type="predicted"/>
<feature type="coiled-coil region" evidence="1">
    <location>
        <begin position="268"/>
        <end position="324"/>
    </location>
</feature>
<dbReference type="SMART" id="SM01040">
    <property type="entry name" value="Bro-N"/>
    <property type="match status" value="1"/>
</dbReference>
<feature type="coiled-coil region" evidence="1">
    <location>
        <begin position="116"/>
        <end position="147"/>
    </location>
</feature>
<dbReference type="AlphaFoldDB" id="A0A6C0AM46"/>